<name>A0A1G6X976_9GAMM</name>
<gene>
    <name evidence="1" type="ORF">SAMN04488509_106107</name>
</gene>
<dbReference type="EMBL" id="FNAG01000006">
    <property type="protein sequence ID" value="SDD74684.1"/>
    <property type="molecule type" value="Genomic_DNA"/>
</dbReference>
<evidence type="ECO:0000313" key="2">
    <source>
        <dbReference type="Proteomes" id="UP000199603"/>
    </source>
</evidence>
<organism evidence="1 2">
    <name type="scientific">Aquimonas voraii</name>
    <dbReference type="NCBI Taxonomy" id="265719"/>
    <lineage>
        <taxon>Bacteria</taxon>
        <taxon>Pseudomonadati</taxon>
        <taxon>Pseudomonadota</taxon>
        <taxon>Gammaproteobacteria</taxon>
        <taxon>Lysobacterales</taxon>
        <taxon>Lysobacteraceae</taxon>
        <taxon>Aquimonas</taxon>
    </lineage>
</organism>
<accession>A0A1G6X976</accession>
<evidence type="ECO:0000313" key="1">
    <source>
        <dbReference type="EMBL" id="SDD74684.1"/>
    </source>
</evidence>
<dbReference type="Proteomes" id="UP000199603">
    <property type="component" value="Unassembled WGS sequence"/>
</dbReference>
<keyword evidence="2" id="KW-1185">Reference proteome</keyword>
<dbReference type="AlphaFoldDB" id="A0A1G6X976"/>
<sequence length="67" mass="6348">MHSATHLNTRELSFSDIAAVSGGSYAQACVTGAGAGSFIGGLIGNLPGAAAGAVIGCGAGMLLQAIN</sequence>
<dbReference type="RefSeq" id="WP_143006659.1">
    <property type="nucleotide sequence ID" value="NZ_FNAG01000006.1"/>
</dbReference>
<proteinExistence type="predicted"/>
<dbReference type="STRING" id="265719.SAMN04488509_106107"/>
<protein>
    <submittedName>
        <fullName evidence="1">Bacteriocin class II with double-glycine leader peptide</fullName>
    </submittedName>
</protein>
<reference evidence="1 2" key="1">
    <citation type="submission" date="2016-10" db="EMBL/GenBank/DDBJ databases">
        <authorList>
            <person name="de Groot N.N."/>
        </authorList>
    </citation>
    <scope>NUCLEOTIDE SEQUENCE [LARGE SCALE GENOMIC DNA]</scope>
    <source>
        <strain evidence="1 2">DSM 16957</strain>
    </source>
</reference>